<keyword evidence="9" id="KW-0408">Iron</keyword>
<comment type="pathway">
    <text evidence="2">Cofactor biosynthesis; thiamine diphosphate biosynthesis.</text>
</comment>
<protein>
    <recommendedName>
        <fullName evidence="10">Thiamine pyrimidine synthase</fullName>
    </recommendedName>
</protein>
<evidence type="ECO:0000256" key="3">
    <source>
        <dbReference type="ARBA" id="ARBA00009406"/>
    </source>
</evidence>
<comment type="caution">
    <text evidence="14">The sequence shown here is derived from an EMBL/GenBank/DDBJ whole genome shotgun (WGS) entry which is preliminary data.</text>
</comment>
<dbReference type="PANTHER" id="PTHR31528">
    <property type="entry name" value="4-AMINO-5-HYDROXYMETHYL-2-METHYLPYRIMIDINE PHOSPHATE SYNTHASE THI11-RELATED"/>
    <property type="match status" value="1"/>
</dbReference>
<evidence type="ECO:0000313" key="15">
    <source>
        <dbReference type="Proteomes" id="UP000189670"/>
    </source>
</evidence>
<evidence type="ECO:0000313" key="14">
    <source>
        <dbReference type="EMBL" id="ETR70939.1"/>
    </source>
</evidence>
<evidence type="ECO:0000256" key="4">
    <source>
        <dbReference type="ARBA" id="ARBA00011738"/>
    </source>
</evidence>
<dbReference type="AlphaFoldDB" id="A0A1V1P7R2"/>
<comment type="catalytic activity">
    <reaction evidence="11">
        <text>N(6)-(pyridoxal phosphate)-L-lysyl-[4-amino-5-hydroxymethyl-2-methylpyrimidine phosphate synthase] + L-histidyl-[4-amino-5-hydroxymethyl-2-methylpyrimidine phosphate synthase] + 2 Fe(3+) + 4 H2O = L-lysyl-[4-amino-5-hydroxymethyl-2-methylpyrimidine phosphate synthase] + (2S)-2-amino-5-hydroxy-4-oxopentanoyl-[4-amino-5-hydroxymethyl-2-methylpyrimidine phosphate synthase] + 4-amino-2-methyl-5-(phosphooxymethyl)pyrimidine + 3-oxopropanoate + 2 Fe(2+) + 2 H(+)</text>
        <dbReference type="Rhea" id="RHEA:65756"/>
        <dbReference type="Rhea" id="RHEA-COMP:16892"/>
        <dbReference type="Rhea" id="RHEA-COMP:16893"/>
        <dbReference type="Rhea" id="RHEA-COMP:16894"/>
        <dbReference type="Rhea" id="RHEA-COMP:16895"/>
        <dbReference type="ChEBI" id="CHEBI:15377"/>
        <dbReference type="ChEBI" id="CHEBI:15378"/>
        <dbReference type="ChEBI" id="CHEBI:29033"/>
        <dbReference type="ChEBI" id="CHEBI:29034"/>
        <dbReference type="ChEBI" id="CHEBI:29969"/>
        <dbReference type="ChEBI" id="CHEBI:29979"/>
        <dbReference type="ChEBI" id="CHEBI:33190"/>
        <dbReference type="ChEBI" id="CHEBI:58354"/>
        <dbReference type="ChEBI" id="CHEBI:143915"/>
        <dbReference type="ChEBI" id="CHEBI:157692"/>
    </reaction>
    <physiologicalReaction direction="left-to-right" evidence="11">
        <dbReference type="Rhea" id="RHEA:65757"/>
    </physiologicalReaction>
</comment>
<evidence type="ECO:0000256" key="5">
    <source>
        <dbReference type="ARBA" id="ARBA00022679"/>
    </source>
</evidence>
<dbReference type="GO" id="GO:0046872">
    <property type="term" value="F:metal ion binding"/>
    <property type="evidence" value="ECO:0007669"/>
    <property type="project" value="UniProtKB-KW"/>
</dbReference>
<evidence type="ECO:0000256" key="9">
    <source>
        <dbReference type="ARBA" id="ARBA00023004"/>
    </source>
</evidence>
<dbReference type="EMBL" id="ATBP01000344">
    <property type="protein sequence ID" value="ETR70939.1"/>
    <property type="molecule type" value="Genomic_DNA"/>
</dbReference>
<accession>A0A1V1P7R2</accession>
<evidence type="ECO:0000256" key="7">
    <source>
        <dbReference type="ARBA" id="ARBA00022898"/>
    </source>
</evidence>
<keyword evidence="8" id="KW-0784">Thiamine biosynthesis</keyword>
<keyword evidence="12" id="KW-0732">Signal</keyword>
<feature type="signal peptide" evidence="12">
    <location>
        <begin position="1"/>
        <end position="24"/>
    </location>
</feature>
<keyword evidence="7" id="KW-0663">Pyridoxal phosphate</keyword>
<comment type="function">
    <text evidence="1">Responsible for the formation of the pyrimidine heterocycle in the thiamine biosynthesis pathway. Catalyzes the formation of hydroxymethylpyrimidine phosphate (HMP-P) from histidine and pyridoxal phosphate (PLP). The protein uses PLP and the active site histidine to form HMP-P, generating an inactive enzyme. The enzyme can only undergo a single turnover, which suggests it is a suicide enzyme.</text>
</comment>
<evidence type="ECO:0000256" key="6">
    <source>
        <dbReference type="ARBA" id="ARBA00022723"/>
    </source>
</evidence>
<dbReference type="InterPro" id="IPR015168">
    <property type="entry name" value="SsuA/THI5"/>
</dbReference>
<evidence type="ECO:0000259" key="13">
    <source>
        <dbReference type="Pfam" id="PF09084"/>
    </source>
</evidence>
<evidence type="ECO:0000256" key="2">
    <source>
        <dbReference type="ARBA" id="ARBA00004948"/>
    </source>
</evidence>
<name>A0A1V1P7R2_9BACT</name>
<dbReference type="GO" id="GO:0016740">
    <property type="term" value="F:transferase activity"/>
    <property type="evidence" value="ECO:0007669"/>
    <property type="project" value="UniProtKB-KW"/>
</dbReference>
<comment type="similarity">
    <text evidence="3">Belongs to the NMT1/THI5 family.</text>
</comment>
<dbReference type="GO" id="GO:0009228">
    <property type="term" value="P:thiamine biosynthetic process"/>
    <property type="evidence" value="ECO:0007669"/>
    <property type="project" value="UniProtKB-KW"/>
</dbReference>
<dbReference type="Pfam" id="PF09084">
    <property type="entry name" value="NMT1"/>
    <property type="match status" value="1"/>
</dbReference>
<dbReference type="SUPFAM" id="SSF53850">
    <property type="entry name" value="Periplasmic binding protein-like II"/>
    <property type="match status" value="1"/>
</dbReference>
<gene>
    <name evidence="14" type="ORF">OMM_08440</name>
</gene>
<evidence type="ECO:0000256" key="11">
    <source>
        <dbReference type="ARBA" id="ARBA00048179"/>
    </source>
</evidence>
<evidence type="ECO:0000256" key="8">
    <source>
        <dbReference type="ARBA" id="ARBA00022977"/>
    </source>
</evidence>
<feature type="domain" description="SsuA/THI5-like" evidence="13">
    <location>
        <begin position="37"/>
        <end position="245"/>
    </location>
</feature>
<dbReference type="InterPro" id="IPR027939">
    <property type="entry name" value="NMT1/THI5"/>
</dbReference>
<evidence type="ECO:0000256" key="12">
    <source>
        <dbReference type="SAM" id="SignalP"/>
    </source>
</evidence>
<dbReference type="PANTHER" id="PTHR31528:SF1">
    <property type="entry name" value="4-AMINO-5-HYDROXYMETHYL-2-METHYLPYRIMIDINE PHOSPHATE SYNTHASE THI11-RELATED"/>
    <property type="match status" value="1"/>
</dbReference>
<dbReference type="Proteomes" id="UP000189670">
    <property type="component" value="Unassembled WGS sequence"/>
</dbReference>
<dbReference type="Gene3D" id="3.40.190.10">
    <property type="entry name" value="Periplasmic binding protein-like II"/>
    <property type="match status" value="2"/>
</dbReference>
<organism evidence="14 15">
    <name type="scientific">Candidatus Magnetoglobus multicellularis str. Araruama</name>
    <dbReference type="NCBI Taxonomy" id="890399"/>
    <lineage>
        <taxon>Bacteria</taxon>
        <taxon>Pseudomonadati</taxon>
        <taxon>Thermodesulfobacteriota</taxon>
        <taxon>Desulfobacteria</taxon>
        <taxon>Desulfobacterales</taxon>
        <taxon>Desulfobacteraceae</taxon>
        <taxon>Candidatus Magnetoglobus</taxon>
    </lineage>
</organism>
<comment type="subunit">
    <text evidence="4">Homodimer.</text>
</comment>
<sequence>MSYQKTIFSICFGAFLLCITMSNASDKISLQLAWKHQFQFAGYYAALHKGYYKQAGLEVTIVEGGVGKFAREEILEGRAHYGIAGAELLLHRKDSEPFVVLAPIFQHSPSILLVRKDSGISNLQDLLGKNVMLLPGKKDADILAAFLNEGISLDSIQRLDQSYNLNDLIEGRTDAVSAYITNEPWQLIQEGVEPVTISPQTYGVDFYSDCLFTTENEIKKYPHRVKQFLDASLRGWEYAMSHPDEIIHLLLTEYGVKKSRKHLSYEAESIGKIMMPKLVQIGHMNPGRWRHIAKTYEKLGLIDANFPLDGFLYNPNPVTDYQKLKKSSLGL</sequence>
<keyword evidence="5" id="KW-0808">Transferase</keyword>
<evidence type="ECO:0000256" key="10">
    <source>
        <dbReference type="ARBA" id="ARBA00033171"/>
    </source>
</evidence>
<evidence type="ECO:0000256" key="1">
    <source>
        <dbReference type="ARBA" id="ARBA00003469"/>
    </source>
</evidence>
<reference evidence="15" key="1">
    <citation type="submission" date="2012-11" db="EMBL/GenBank/DDBJ databases">
        <authorList>
            <person name="Lucero-Rivera Y.E."/>
            <person name="Tovar-Ramirez D."/>
        </authorList>
    </citation>
    <scope>NUCLEOTIDE SEQUENCE [LARGE SCALE GENOMIC DNA]</scope>
    <source>
        <strain evidence="15">Araruama</strain>
    </source>
</reference>
<proteinExistence type="inferred from homology"/>
<keyword evidence="6" id="KW-0479">Metal-binding</keyword>
<feature type="chain" id="PRO_5010715712" description="Thiamine pyrimidine synthase" evidence="12">
    <location>
        <begin position="25"/>
        <end position="331"/>
    </location>
</feature>